<evidence type="ECO:0000313" key="2">
    <source>
        <dbReference type="EMBL" id="CDF91486.1"/>
    </source>
</evidence>
<dbReference type="CDD" id="cd06121">
    <property type="entry name" value="cupin_YML079wp"/>
    <property type="match status" value="1"/>
</dbReference>
<dbReference type="PANTHER" id="PTHR33387">
    <property type="entry name" value="RMLC-LIKE JELLY ROLL FOLD PROTEIN"/>
    <property type="match status" value="1"/>
</dbReference>
<gene>
    <name evidence="2" type="ORF">BN860_03928g</name>
</gene>
<evidence type="ECO:0000313" key="3">
    <source>
        <dbReference type="Proteomes" id="UP000019375"/>
    </source>
</evidence>
<dbReference type="SUPFAM" id="SSF51182">
    <property type="entry name" value="RmlC-like cupins"/>
    <property type="match status" value="1"/>
</dbReference>
<sequence length="219" mass="24536">MSLFDSPTIDDIRNAEINPPSFVKVPSSSSPAELKKLIDDWNLIGHSEGGFFRETDRSPFSMIIEGCNENAASDPKVTQVDSNDTPEAGKVTRRNYSTLIYYLLTPSSPIGKLHKNRNRIIHILQRGRGQYVLIYPDGRIKSFKVGFDYTNGEVSQWVVPGGVYKASFVLPNDEFCNGLLISEVVVPGFEYADHCFMSGYEELKALAGEEEAKRLEFLM</sequence>
<name>A0A8J2TBL7_ZYGB2</name>
<dbReference type="EMBL" id="HG316464">
    <property type="protein sequence ID" value="CDF91486.1"/>
    <property type="molecule type" value="Genomic_DNA"/>
</dbReference>
<dbReference type="Proteomes" id="UP000019375">
    <property type="component" value="Unassembled WGS sequence"/>
</dbReference>
<dbReference type="Gene3D" id="2.60.120.10">
    <property type="entry name" value="Jelly Rolls"/>
    <property type="match status" value="1"/>
</dbReference>
<dbReference type="AlphaFoldDB" id="A0A8J2TBL7"/>
<accession>A0A8J2TBL7</accession>
<evidence type="ECO:0000259" key="1">
    <source>
        <dbReference type="Pfam" id="PF06172"/>
    </source>
</evidence>
<protein>
    <submittedName>
        <fullName evidence="2">ZYBA0S11-03928g1_1</fullName>
    </submittedName>
</protein>
<dbReference type="InterPro" id="IPR039935">
    <property type="entry name" value="YML079W-like"/>
</dbReference>
<proteinExistence type="predicted"/>
<keyword evidence="3" id="KW-1185">Reference proteome</keyword>
<dbReference type="InterPro" id="IPR009327">
    <property type="entry name" value="Cupin_DUF985"/>
</dbReference>
<dbReference type="InterPro" id="IPR014710">
    <property type="entry name" value="RmlC-like_jellyroll"/>
</dbReference>
<reference evidence="3" key="1">
    <citation type="journal article" date="2013" name="Genome Announc.">
        <title>Genome sequence of the food spoilage yeast Zygosaccharomyces bailii CLIB 213(T).</title>
        <authorList>
            <person name="Galeote V."/>
            <person name="Bigey F."/>
            <person name="Devillers H."/>
            <person name="Neuveglise C."/>
            <person name="Dequin S."/>
        </authorList>
    </citation>
    <scope>NUCLEOTIDE SEQUENCE [LARGE SCALE GENOMIC DNA]</scope>
    <source>
        <strain evidence="3">CLIB 213 / ATCC 58445 / CBS 680 / CCRC 21525 / NBRC 1098 / NCYC 1416 / NRRL Y-2227</strain>
    </source>
</reference>
<organism evidence="2 3">
    <name type="scientific">Zygosaccharomyces bailii (strain CLIB 213 / ATCC 58445 / CBS 680 / BCRC 21525 / NBRC 1098 / NCYC 1416 / NRRL Y-2227)</name>
    <dbReference type="NCBI Taxonomy" id="1333698"/>
    <lineage>
        <taxon>Eukaryota</taxon>
        <taxon>Fungi</taxon>
        <taxon>Dikarya</taxon>
        <taxon>Ascomycota</taxon>
        <taxon>Saccharomycotina</taxon>
        <taxon>Saccharomycetes</taxon>
        <taxon>Saccharomycetales</taxon>
        <taxon>Saccharomycetaceae</taxon>
        <taxon>Zygosaccharomyces</taxon>
    </lineage>
</organism>
<dbReference type="Pfam" id="PF06172">
    <property type="entry name" value="Cupin_5"/>
    <property type="match status" value="1"/>
</dbReference>
<dbReference type="OrthoDB" id="6614653at2759"/>
<dbReference type="PANTHER" id="PTHR33387:SF3">
    <property type="entry name" value="DUF985 DOMAIN-CONTAINING PROTEIN"/>
    <property type="match status" value="1"/>
</dbReference>
<feature type="domain" description="DUF985" evidence="1">
    <location>
        <begin position="36"/>
        <end position="196"/>
    </location>
</feature>
<dbReference type="InterPro" id="IPR011051">
    <property type="entry name" value="RmlC_Cupin_sf"/>
</dbReference>